<organism evidence="1 2">
    <name type="scientific">Paenibacillus germinis</name>
    <dbReference type="NCBI Taxonomy" id="2654979"/>
    <lineage>
        <taxon>Bacteria</taxon>
        <taxon>Bacillati</taxon>
        <taxon>Bacillota</taxon>
        <taxon>Bacilli</taxon>
        <taxon>Bacillales</taxon>
        <taxon>Paenibacillaceae</taxon>
        <taxon>Paenibacillus</taxon>
    </lineage>
</organism>
<proteinExistence type="predicted"/>
<accession>A0ABX1Z2X1</accession>
<reference evidence="1 2" key="1">
    <citation type="submission" date="2019-10" db="EMBL/GenBank/DDBJ databases">
        <title>Description of Paenibacillus choica sp. nov.</title>
        <authorList>
            <person name="Carlier A."/>
            <person name="Qi S."/>
        </authorList>
    </citation>
    <scope>NUCLEOTIDE SEQUENCE [LARGE SCALE GENOMIC DNA]</scope>
    <source>
        <strain evidence="1 2">LMG 31460</strain>
    </source>
</reference>
<comment type="caution">
    <text evidence="1">The sequence shown here is derived from an EMBL/GenBank/DDBJ whole genome shotgun (WGS) entry which is preliminary data.</text>
</comment>
<name>A0ABX1Z2X1_9BACL</name>
<gene>
    <name evidence="1" type="ORF">GC102_17270</name>
</gene>
<dbReference type="RefSeq" id="WP_171690693.1">
    <property type="nucleotide sequence ID" value="NZ_WHOC01000085.1"/>
</dbReference>
<evidence type="ECO:0000313" key="1">
    <source>
        <dbReference type="EMBL" id="NOU87522.1"/>
    </source>
</evidence>
<keyword evidence="2" id="KW-1185">Reference proteome</keyword>
<dbReference type="EMBL" id="WHOC01000085">
    <property type="protein sequence ID" value="NOU87522.1"/>
    <property type="molecule type" value="Genomic_DNA"/>
</dbReference>
<protein>
    <submittedName>
        <fullName evidence="1">Uncharacterized protein</fullName>
    </submittedName>
</protein>
<evidence type="ECO:0000313" key="2">
    <source>
        <dbReference type="Proteomes" id="UP000658690"/>
    </source>
</evidence>
<dbReference type="Proteomes" id="UP000658690">
    <property type="component" value="Unassembled WGS sequence"/>
</dbReference>
<sequence>MSLGPEADSSYFINFTVHLFHQFWNKLEKIELKGIEVAARQYKEAKFSMKPYLADKIQLIQAFFLSSGD</sequence>